<dbReference type="PANTHER" id="PTHR43553">
    <property type="entry name" value="HEAVY METAL TRANSPORTER"/>
    <property type="match status" value="1"/>
</dbReference>
<dbReference type="PROSITE" id="PS50893">
    <property type="entry name" value="ABC_TRANSPORTER_2"/>
    <property type="match status" value="1"/>
</dbReference>
<dbReference type="PROSITE" id="PS00211">
    <property type="entry name" value="ABC_TRANSPORTER_1"/>
    <property type="match status" value="1"/>
</dbReference>
<dbReference type="CDD" id="cd03225">
    <property type="entry name" value="ABC_cobalt_CbiO_domain1"/>
    <property type="match status" value="1"/>
</dbReference>
<dbReference type="GO" id="GO:0043190">
    <property type="term" value="C:ATP-binding cassette (ABC) transporter complex"/>
    <property type="evidence" value="ECO:0007669"/>
    <property type="project" value="TreeGrafter"/>
</dbReference>
<dbReference type="SUPFAM" id="SSF52540">
    <property type="entry name" value="P-loop containing nucleoside triphosphate hydrolases"/>
    <property type="match status" value="1"/>
</dbReference>
<dbReference type="InterPro" id="IPR017871">
    <property type="entry name" value="ABC_transporter-like_CS"/>
</dbReference>
<evidence type="ECO:0000256" key="4">
    <source>
        <dbReference type="ARBA" id="ARBA00022475"/>
    </source>
</evidence>
<keyword evidence="3" id="KW-0813">Transport</keyword>
<dbReference type="Proteomes" id="UP000515679">
    <property type="component" value="Chromosome"/>
</dbReference>
<keyword evidence="5" id="KW-0547">Nucleotide-binding</keyword>
<sequence length="285" mass="32138">MGIDFRDVSYTHAKRTAMEHKAINGITFSIPDGQFAAIMGPSGSGKTTLGQLGTGILLPDTGLVYVDNIPMNSRKNRSDISNRVAYVSQFPEHQLFEETVMRDIRFGLRRKKYSEREITAKVKDAMECVGLSFEDYKDRSPFQLSGGEQRRVSLAGAVVLEPKILILDEPTAGLDPLTRGKFFALLTVIRRTKPMTIVCITHHLQDALEYADRLLILNNGRVVYDLKPVEIRCVLEDSAIALPPTPLLRFRKELESLFPGEIDSELIQENKLVDFITDRLCARRR</sequence>
<accession>A0A7G5C6F2</accession>
<keyword evidence="8" id="KW-0472">Membrane</keyword>
<keyword evidence="11" id="KW-1185">Reference proteome</keyword>
<keyword evidence="6 10" id="KW-0067">ATP-binding</keyword>
<dbReference type="InterPro" id="IPR027417">
    <property type="entry name" value="P-loop_NTPase"/>
</dbReference>
<evidence type="ECO:0000256" key="5">
    <source>
        <dbReference type="ARBA" id="ARBA00022741"/>
    </source>
</evidence>
<dbReference type="SMART" id="SM00382">
    <property type="entry name" value="AAA"/>
    <property type="match status" value="1"/>
</dbReference>
<evidence type="ECO:0000256" key="3">
    <source>
        <dbReference type="ARBA" id="ARBA00022448"/>
    </source>
</evidence>
<evidence type="ECO:0000256" key="2">
    <source>
        <dbReference type="ARBA" id="ARBA00005417"/>
    </source>
</evidence>
<name>A0A7G5C6F2_9BACL</name>
<proteinExistence type="inferred from homology"/>
<gene>
    <name evidence="10" type="ORF">FPL14_29215</name>
</gene>
<dbReference type="PANTHER" id="PTHR43553:SF27">
    <property type="entry name" value="ENERGY-COUPLING FACTOR TRANSPORTER ATP-BINDING PROTEIN ECFA2"/>
    <property type="match status" value="1"/>
</dbReference>
<dbReference type="InterPro" id="IPR003439">
    <property type="entry name" value="ABC_transporter-like_ATP-bd"/>
</dbReference>
<dbReference type="InterPro" id="IPR015856">
    <property type="entry name" value="ABC_transpr_CbiO/EcfA_su"/>
</dbReference>
<feature type="domain" description="ABC transporter" evidence="9">
    <location>
        <begin position="3"/>
        <end position="244"/>
    </location>
</feature>
<organism evidence="10 11">
    <name type="scientific">Cohnella cholangitidis</name>
    <dbReference type="NCBI Taxonomy" id="2598458"/>
    <lineage>
        <taxon>Bacteria</taxon>
        <taxon>Bacillati</taxon>
        <taxon>Bacillota</taxon>
        <taxon>Bacilli</taxon>
        <taxon>Bacillales</taxon>
        <taxon>Paenibacillaceae</taxon>
        <taxon>Cohnella</taxon>
    </lineage>
</organism>
<keyword evidence="7" id="KW-1278">Translocase</keyword>
<evidence type="ECO:0000256" key="6">
    <source>
        <dbReference type="ARBA" id="ARBA00022840"/>
    </source>
</evidence>
<evidence type="ECO:0000256" key="1">
    <source>
        <dbReference type="ARBA" id="ARBA00004202"/>
    </source>
</evidence>
<evidence type="ECO:0000313" key="11">
    <source>
        <dbReference type="Proteomes" id="UP000515679"/>
    </source>
</evidence>
<dbReference type="InterPro" id="IPR050095">
    <property type="entry name" value="ECF_ABC_transporter_ATP-bd"/>
</dbReference>
<dbReference type="GO" id="GO:0005524">
    <property type="term" value="F:ATP binding"/>
    <property type="evidence" value="ECO:0007669"/>
    <property type="project" value="UniProtKB-KW"/>
</dbReference>
<dbReference type="GO" id="GO:0042626">
    <property type="term" value="F:ATPase-coupled transmembrane transporter activity"/>
    <property type="evidence" value="ECO:0007669"/>
    <property type="project" value="TreeGrafter"/>
</dbReference>
<evidence type="ECO:0000313" key="10">
    <source>
        <dbReference type="EMBL" id="QMV44786.1"/>
    </source>
</evidence>
<evidence type="ECO:0000259" key="9">
    <source>
        <dbReference type="PROSITE" id="PS50893"/>
    </source>
</evidence>
<comment type="similarity">
    <text evidence="2">Belongs to the ABC transporter superfamily.</text>
</comment>
<reference evidence="10 11" key="1">
    <citation type="submission" date="2019-07" db="EMBL/GenBank/DDBJ databases">
        <authorList>
            <person name="Kim J.K."/>
            <person name="Cheong H.-M."/>
            <person name="Choi Y."/>
            <person name="Hwang K.J."/>
            <person name="Lee S."/>
            <person name="Choi C."/>
        </authorList>
    </citation>
    <scope>NUCLEOTIDE SEQUENCE [LARGE SCALE GENOMIC DNA]</scope>
    <source>
        <strain evidence="10 11">KS 22</strain>
    </source>
</reference>
<dbReference type="KEGG" id="cchl:FPL14_29215"/>
<dbReference type="AlphaFoldDB" id="A0A7G5C6F2"/>
<evidence type="ECO:0000256" key="8">
    <source>
        <dbReference type="ARBA" id="ARBA00023136"/>
    </source>
</evidence>
<dbReference type="InterPro" id="IPR003593">
    <property type="entry name" value="AAA+_ATPase"/>
</dbReference>
<dbReference type="Pfam" id="PF00005">
    <property type="entry name" value="ABC_tran"/>
    <property type="match status" value="1"/>
</dbReference>
<dbReference type="GO" id="GO:0016887">
    <property type="term" value="F:ATP hydrolysis activity"/>
    <property type="evidence" value="ECO:0007669"/>
    <property type="project" value="InterPro"/>
</dbReference>
<protein>
    <submittedName>
        <fullName evidence="10">ATP-binding cassette domain-containing protein</fullName>
    </submittedName>
</protein>
<comment type="subcellular location">
    <subcellularLocation>
        <location evidence="1">Cell membrane</location>
        <topology evidence="1">Peripheral membrane protein</topology>
    </subcellularLocation>
</comment>
<keyword evidence="4" id="KW-1003">Cell membrane</keyword>
<dbReference type="EMBL" id="CP041969">
    <property type="protein sequence ID" value="QMV44786.1"/>
    <property type="molecule type" value="Genomic_DNA"/>
</dbReference>
<evidence type="ECO:0000256" key="7">
    <source>
        <dbReference type="ARBA" id="ARBA00022967"/>
    </source>
</evidence>
<dbReference type="Gene3D" id="3.40.50.300">
    <property type="entry name" value="P-loop containing nucleotide triphosphate hydrolases"/>
    <property type="match status" value="1"/>
</dbReference>